<keyword evidence="3 5" id="KW-0012">Acyltransferase</keyword>
<dbReference type="AlphaFoldDB" id="A0A1M6WR67"/>
<dbReference type="NCBIfam" id="TIGR01930">
    <property type="entry name" value="AcCoA-C-Actrans"/>
    <property type="match status" value="1"/>
</dbReference>
<dbReference type="OrthoDB" id="1402717at2"/>
<accession>A0A1M6WR67</accession>
<feature type="domain" description="Thiolase N-terminal" evidence="6">
    <location>
        <begin position="5"/>
        <end position="250"/>
    </location>
</feature>
<evidence type="ECO:0000256" key="4">
    <source>
        <dbReference type="PIRSR" id="PIRSR000429-1"/>
    </source>
</evidence>
<feature type="active site" description="Proton acceptor" evidence="4">
    <location>
        <position position="338"/>
    </location>
</feature>
<sequence length="383" mass="40239">MTSAYIVAAARSAVGRRGKSLAAHHPADLAAHVLRETLSRAGVPDHAVDDVVLGCVVQVGAQSTNIARTVALSAGLPEKVPGTTVDRQCGSSQQALQFAAQGVLSGWQDVVVAGGVEVMSVVPMDAAIRLGVENGLRGPFDGDRFTKRYPGLEVSQFISAELIAERWNIGREEMERYSLTSHERALAAIRAGRFADEIVPVDGFAVDEGPRADTTLEAMAALRPLRPGGRLTAATSSQMSDGAAMLVVASDAAVERYGLTPLARIVAATTVGDGVEEMLTAPIPATRAVLERAGLKLSDIDTFEVNEAFASVPMAWARELGVDHAVLNPDGGAIALGHPLGATGARLMTTMLHRMRREGLRYGLQTMCEGGGMANATVVELVR</sequence>
<dbReference type="PANTHER" id="PTHR43365:SF1">
    <property type="entry name" value="ACETYL-COA C-ACYLTRANSFERASE"/>
    <property type="match status" value="1"/>
</dbReference>
<dbReference type="GO" id="GO:0016747">
    <property type="term" value="F:acyltransferase activity, transferring groups other than amino-acyl groups"/>
    <property type="evidence" value="ECO:0007669"/>
    <property type="project" value="InterPro"/>
</dbReference>
<dbReference type="EMBL" id="FRAP01000015">
    <property type="protein sequence ID" value="SHK96015.1"/>
    <property type="molecule type" value="Genomic_DNA"/>
</dbReference>
<dbReference type="PROSITE" id="PS00737">
    <property type="entry name" value="THIOLASE_2"/>
    <property type="match status" value="1"/>
</dbReference>
<dbReference type="InterPro" id="IPR016039">
    <property type="entry name" value="Thiolase-like"/>
</dbReference>
<feature type="active site" description="Proton acceptor" evidence="4">
    <location>
        <position position="368"/>
    </location>
</feature>
<dbReference type="InterPro" id="IPR020616">
    <property type="entry name" value="Thiolase_N"/>
</dbReference>
<proteinExistence type="inferred from homology"/>
<evidence type="ECO:0000256" key="2">
    <source>
        <dbReference type="ARBA" id="ARBA00022679"/>
    </source>
</evidence>
<dbReference type="Gene3D" id="3.40.47.10">
    <property type="match status" value="2"/>
</dbReference>
<dbReference type="Proteomes" id="UP000184363">
    <property type="component" value="Unassembled WGS sequence"/>
</dbReference>
<evidence type="ECO:0000259" key="7">
    <source>
        <dbReference type="Pfam" id="PF02803"/>
    </source>
</evidence>
<dbReference type="CDD" id="cd00751">
    <property type="entry name" value="thiolase"/>
    <property type="match status" value="1"/>
</dbReference>
<evidence type="ECO:0000256" key="1">
    <source>
        <dbReference type="ARBA" id="ARBA00010982"/>
    </source>
</evidence>
<gene>
    <name evidence="8" type="ORF">SAMN05443637_11550</name>
</gene>
<comment type="similarity">
    <text evidence="1 5">Belongs to the thiolase-like superfamily. Thiolase family.</text>
</comment>
<evidence type="ECO:0000256" key="5">
    <source>
        <dbReference type="RuleBase" id="RU003557"/>
    </source>
</evidence>
<keyword evidence="2 5" id="KW-0808">Transferase</keyword>
<feature type="domain" description="Thiolase C-terminal" evidence="7">
    <location>
        <begin position="259"/>
        <end position="380"/>
    </location>
</feature>
<organism evidence="8 9">
    <name type="scientific">Pseudonocardia thermophila</name>
    <dbReference type="NCBI Taxonomy" id="1848"/>
    <lineage>
        <taxon>Bacteria</taxon>
        <taxon>Bacillati</taxon>
        <taxon>Actinomycetota</taxon>
        <taxon>Actinomycetes</taxon>
        <taxon>Pseudonocardiales</taxon>
        <taxon>Pseudonocardiaceae</taxon>
        <taxon>Pseudonocardia</taxon>
    </lineage>
</organism>
<dbReference type="Pfam" id="PF00108">
    <property type="entry name" value="Thiolase_N"/>
    <property type="match status" value="1"/>
</dbReference>
<dbReference type="PANTHER" id="PTHR43365">
    <property type="entry name" value="BLR7806 PROTEIN"/>
    <property type="match status" value="1"/>
</dbReference>
<dbReference type="RefSeq" id="WP_073458521.1">
    <property type="nucleotide sequence ID" value="NZ_FRAP01000015.1"/>
</dbReference>
<dbReference type="Pfam" id="PF02803">
    <property type="entry name" value="Thiolase_C"/>
    <property type="match status" value="1"/>
</dbReference>
<dbReference type="InterPro" id="IPR020613">
    <property type="entry name" value="Thiolase_CS"/>
</dbReference>
<keyword evidence="9" id="KW-1185">Reference proteome</keyword>
<dbReference type="PIRSF" id="PIRSF000429">
    <property type="entry name" value="Ac-CoA_Ac_transf"/>
    <property type="match status" value="1"/>
</dbReference>
<evidence type="ECO:0000313" key="8">
    <source>
        <dbReference type="EMBL" id="SHK96015.1"/>
    </source>
</evidence>
<evidence type="ECO:0000259" key="6">
    <source>
        <dbReference type="Pfam" id="PF00108"/>
    </source>
</evidence>
<dbReference type="STRING" id="1848.SAMN05443637_11550"/>
<evidence type="ECO:0000313" key="9">
    <source>
        <dbReference type="Proteomes" id="UP000184363"/>
    </source>
</evidence>
<dbReference type="SUPFAM" id="SSF53901">
    <property type="entry name" value="Thiolase-like"/>
    <property type="match status" value="2"/>
</dbReference>
<dbReference type="InterPro" id="IPR020617">
    <property type="entry name" value="Thiolase_C"/>
</dbReference>
<name>A0A1M6WR67_PSETH</name>
<evidence type="ECO:0000256" key="3">
    <source>
        <dbReference type="ARBA" id="ARBA00023315"/>
    </source>
</evidence>
<feature type="active site" description="Acyl-thioester intermediate" evidence="4">
    <location>
        <position position="89"/>
    </location>
</feature>
<reference evidence="8 9" key="1">
    <citation type="submission" date="2016-11" db="EMBL/GenBank/DDBJ databases">
        <authorList>
            <person name="Jaros S."/>
            <person name="Januszkiewicz K."/>
            <person name="Wedrychowicz H."/>
        </authorList>
    </citation>
    <scope>NUCLEOTIDE SEQUENCE [LARGE SCALE GENOMIC DNA]</scope>
    <source>
        <strain evidence="8 9">DSM 43832</strain>
    </source>
</reference>
<protein>
    <submittedName>
        <fullName evidence="8">Acetyl-CoA C-acetyltransferase</fullName>
    </submittedName>
</protein>
<dbReference type="InterPro" id="IPR002155">
    <property type="entry name" value="Thiolase"/>
</dbReference>